<protein>
    <submittedName>
        <fullName evidence="2">Glyoxalase-like domain-containing protein</fullName>
    </submittedName>
</protein>
<evidence type="ECO:0000313" key="3">
    <source>
        <dbReference type="Proteomes" id="UP000184010"/>
    </source>
</evidence>
<dbReference type="Proteomes" id="UP000184010">
    <property type="component" value="Unassembled WGS sequence"/>
</dbReference>
<dbReference type="STRING" id="1121395.SAMN02745215_05336"/>
<dbReference type="InterPro" id="IPR004360">
    <property type="entry name" value="Glyas_Fos-R_dOase_dom"/>
</dbReference>
<evidence type="ECO:0000259" key="1">
    <source>
        <dbReference type="PROSITE" id="PS51819"/>
    </source>
</evidence>
<sequence length="121" mass="13797">MIKSFGGINISSKNPELLVEFYNEKLGIPILTKNPSQCSYDGVELGFNIKEPVIWIWNENKWGKSNFGAVTFVFRCDDLDETYRELKEKNVILDPPITAVWGGKELNVKDLDGNNILMLEE</sequence>
<dbReference type="AlphaFoldDB" id="A0A1M7UZS0"/>
<reference evidence="3" key="1">
    <citation type="submission" date="2016-12" db="EMBL/GenBank/DDBJ databases">
        <authorList>
            <person name="Varghese N."/>
            <person name="Submissions S."/>
        </authorList>
    </citation>
    <scope>NUCLEOTIDE SEQUENCE [LARGE SCALE GENOMIC DNA]</scope>
    <source>
        <strain evidence="3">DSM 11544</strain>
    </source>
</reference>
<dbReference type="Pfam" id="PF00903">
    <property type="entry name" value="Glyoxalase"/>
    <property type="match status" value="1"/>
</dbReference>
<dbReference type="SUPFAM" id="SSF54593">
    <property type="entry name" value="Glyoxalase/Bleomycin resistance protein/Dihydroxybiphenyl dioxygenase"/>
    <property type="match status" value="1"/>
</dbReference>
<dbReference type="RefSeq" id="WP_072775363.1">
    <property type="nucleotide sequence ID" value="NZ_FRDN01000026.1"/>
</dbReference>
<organism evidence="2 3">
    <name type="scientific">Desulfitobacterium chlororespirans DSM 11544</name>
    <dbReference type="NCBI Taxonomy" id="1121395"/>
    <lineage>
        <taxon>Bacteria</taxon>
        <taxon>Bacillati</taxon>
        <taxon>Bacillota</taxon>
        <taxon>Clostridia</taxon>
        <taxon>Eubacteriales</taxon>
        <taxon>Desulfitobacteriaceae</taxon>
        <taxon>Desulfitobacterium</taxon>
    </lineage>
</organism>
<dbReference type="PROSITE" id="PS51819">
    <property type="entry name" value="VOC"/>
    <property type="match status" value="1"/>
</dbReference>
<feature type="domain" description="VOC" evidence="1">
    <location>
        <begin position="4"/>
        <end position="121"/>
    </location>
</feature>
<dbReference type="InterPro" id="IPR029068">
    <property type="entry name" value="Glyas_Bleomycin-R_OHBP_Dase"/>
</dbReference>
<keyword evidence="3" id="KW-1185">Reference proteome</keyword>
<dbReference type="EMBL" id="FRDN01000026">
    <property type="protein sequence ID" value="SHN88442.1"/>
    <property type="molecule type" value="Genomic_DNA"/>
</dbReference>
<evidence type="ECO:0000313" key="2">
    <source>
        <dbReference type="EMBL" id="SHN88442.1"/>
    </source>
</evidence>
<dbReference type="Gene3D" id="3.10.180.10">
    <property type="entry name" value="2,3-Dihydroxybiphenyl 1,2-Dioxygenase, domain 1"/>
    <property type="match status" value="1"/>
</dbReference>
<gene>
    <name evidence="2" type="ORF">SAMN02745215_05336</name>
</gene>
<dbReference type="InterPro" id="IPR037523">
    <property type="entry name" value="VOC_core"/>
</dbReference>
<proteinExistence type="predicted"/>
<accession>A0A1M7UZS0</accession>
<name>A0A1M7UZS0_9FIRM</name>